<evidence type="ECO:0000259" key="2">
    <source>
        <dbReference type="Pfam" id="PF13399"/>
    </source>
</evidence>
<organism evidence="3">
    <name type="scientific">candidate division WOR-3 bacterium</name>
    <dbReference type="NCBI Taxonomy" id="2052148"/>
    <lineage>
        <taxon>Bacteria</taxon>
        <taxon>Bacteria division WOR-3</taxon>
    </lineage>
</organism>
<protein>
    <submittedName>
        <fullName evidence="3">LytR family transcriptional regulator</fullName>
    </submittedName>
</protein>
<evidence type="ECO:0000313" key="3">
    <source>
        <dbReference type="EMBL" id="HGW92237.1"/>
    </source>
</evidence>
<reference evidence="3" key="1">
    <citation type="journal article" date="2020" name="mSystems">
        <title>Genome- and Community-Level Interaction Insights into Carbon Utilization and Element Cycling Functions of Hydrothermarchaeota in Hydrothermal Sediment.</title>
        <authorList>
            <person name="Zhou Z."/>
            <person name="Liu Y."/>
            <person name="Xu W."/>
            <person name="Pan J."/>
            <person name="Luo Z.H."/>
            <person name="Li M."/>
        </authorList>
    </citation>
    <scope>NUCLEOTIDE SEQUENCE [LARGE SCALE GENOMIC DNA]</scope>
    <source>
        <strain evidence="3">SpSt-780</strain>
    </source>
</reference>
<proteinExistence type="predicted"/>
<keyword evidence="1" id="KW-0472">Membrane</keyword>
<feature type="domain" description="LytR/CpsA/Psr regulator C-terminal" evidence="2">
    <location>
        <begin position="34"/>
        <end position="119"/>
    </location>
</feature>
<dbReference type="EMBL" id="DTHG01000083">
    <property type="protein sequence ID" value="HGW92237.1"/>
    <property type="molecule type" value="Genomic_DNA"/>
</dbReference>
<gene>
    <name evidence="3" type="ORF">ENV67_06845</name>
</gene>
<accession>A0A7C4U7V7</accession>
<feature type="transmembrane region" description="Helical" evidence="1">
    <location>
        <begin position="6"/>
        <end position="26"/>
    </location>
</feature>
<comment type="caution">
    <text evidence="3">The sequence shown here is derived from an EMBL/GenBank/DDBJ whole genome shotgun (WGS) entry which is preliminary data.</text>
</comment>
<keyword evidence="1" id="KW-1133">Transmembrane helix</keyword>
<sequence>MKDKGRFSLLTILILLFLFMFLFSILDRFEKKAIRVVILNASGKDELDKLYKDYLKENGMDVLYTEDVMEEDIKSVIVDRYSKKCKYAKRIAKILKINNYVPIVDTNFQEEVIVILGKDADKTKIFKKGERIEKNNKKKY</sequence>
<name>A0A7C4U7V7_UNCW3</name>
<dbReference type="InterPro" id="IPR027381">
    <property type="entry name" value="LytR/CpsA/Psr_C"/>
</dbReference>
<keyword evidence="1" id="KW-0812">Transmembrane</keyword>
<dbReference type="AlphaFoldDB" id="A0A7C4U7V7"/>
<evidence type="ECO:0000256" key="1">
    <source>
        <dbReference type="SAM" id="Phobius"/>
    </source>
</evidence>
<dbReference type="Pfam" id="PF13399">
    <property type="entry name" value="LytR_C"/>
    <property type="match status" value="1"/>
</dbReference>